<dbReference type="Proteomes" id="UP000183995">
    <property type="component" value="Unassembled WGS sequence"/>
</dbReference>
<dbReference type="Gene3D" id="3.30.497.10">
    <property type="entry name" value="Antithrombin, subunit I, domain 2"/>
    <property type="match status" value="1"/>
</dbReference>
<sequence length="413" mass="44172">MKKIITILLGVAALLLSGCAPASSAGTVDLMADIRPRQIAAEQAAADTTAFALKLLETVYDGGNTVVSPLSAYIALSMVANGAAGGTQKEFESVLGAPAEELNAGCKAFVEALNKSSDGLTLKTANGIWYNTAGDFKADQGFLQTNADYYSAAAVASDFSRQETVDDINNYISDNTNGLIQNMVDQLEPNDVMVLVNTLYFNGKWASPFDPVFTQSEAFVPADGKNVRIPTMCQIYDEARCFETEDARGILLPYVSDRFAYVALLPSGGVADYLAALTPESFKGLIASAADRRVELHIPKYTASISKALNEPLRQMGLQSAFDPLKADFSALGTAKNNIFIDNVLQNAVFKLDEQGTEAAAATKVELRSGSAPAEKDKPVVLRLDRPFIYALMDMQTGAPLFLGVLDNPELSD</sequence>
<dbReference type="AlphaFoldDB" id="A0A1M5WYB1"/>
<dbReference type="SUPFAM" id="SSF56574">
    <property type="entry name" value="Serpins"/>
    <property type="match status" value="1"/>
</dbReference>
<dbReference type="InterPro" id="IPR023796">
    <property type="entry name" value="Serpin_dom"/>
</dbReference>
<dbReference type="PROSITE" id="PS51257">
    <property type="entry name" value="PROKAR_LIPOPROTEIN"/>
    <property type="match status" value="1"/>
</dbReference>
<proteinExistence type="inferred from homology"/>
<dbReference type="PROSITE" id="PS00284">
    <property type="entry name" value="SERPIN"/>
    <property type="match status" value="1"/>
</dbReference>
<reference evidence="4 5" key="1">
    <citation type="submission" date="2016-11" db="EMBL/GenBank/DDBJ databases">
        <authorList>
            <person name="Jaros S."/>
            <person name="Januszkiewicz K."/>
            <person name="Wedrychowicz H."/>
        </authorList>
    </citation>
    <scope>NUCLEOTIDE SEQUENCE [LARGE SCALE GENOMIC DNA]</scope>
    <source>
        <strain evidence="4 5">DSM 10068</strain>
    </source>
</reference>
<gene>
    <name evidence="4" type="ORF">SAMN02745823_01460</name>
</gene>
<dbReference type="InterPro" id="IPR000215">
    <property type="entry name" value="Serpin_fam"/>
</dbReference>
<feature type="signal peptide" evidence="2">
    <location>
        <begin position="1"/>
        <end position="22"/>
    </location>
</feature>
<protein>
    <submittedName>
        <fullName evidence="4">Serpin B</fullName>
    </submittedName>
</protein>
<evidence type="ECO:0000259" key="3">
    <source>
        <dbReference type="SMART" id="SM00093"/>
    </source>
</evidence>
<dbReference type="InterPro" id="IPR042185">
    <property type="entry name" value="Serpin_sf_2"/>
</dbReference>
<dbReference type="PANTHER" id="PTHR11461">
    <property type="entry name" value="SERINE PROTEASE INHIBITOR, SERPIN"/>
    <property type="match status" value="1"/>
</dbReference>
<dbReference type="CDD" id="cd19589">
    <property type="entry name" value="serpin_tengpin-like"/>
    <property type="match status" value="1"/>
</dbReference>
<dbReference type="Pfam" id="PF00079">
    <property type="entry name" value="Serpin"/>
    <property type="match status" value="1"/>
</dbReference>
<dbReference type="EMBL" id="FQXV01000004">
    <property type="protein sequence ID" value="SHH92500.1"/>
    <property type="molecule type" value="Genomic_DNA"/>
</dbReference>
<dbReference type="STRING" id="1123282.SAMN02745823_01460"/>
<evidence type="ECO:0000313" key="5">
    <source>
        <dbReference type="Proteomes" id="UP000183995"/>
    </source>
</evidence>
<dbReference type="GO" id="GO:0004867">
    <property type="term" value="F:serine-type endopeptidase inhibitor activity"/>
    <property type="evidence" value="ECO:0007669"/>
    <property type="project" value="InterPro"/>
</dbReference>
<keyword evidence="2" id="KW-0732">Signal</keyword>
<comment type="similarity">
    <text evidence="1">Belongs to the serpin family.</text>
</comment>
<dbReference type="PANTHER" id="PTHR11461:SF211">
    <property type="entry name" value="GH10112P-RELATED"/>
    <property type="match status" value="1"/>
</dbReference>
<organism evidence="4 5">
    <name type="scientific">Sporobacter termitidis DSM 10068</name>
    <dbReference type="NCBI Taxonomy" id="1123282"/>
    <lineage>
        <taxon>Bacteria</taxon>
        <taxon>Bacillati</taxon>
        <taxon>Bacillota</taxon>
        <taxon>Clostridia</taxon>
        <taxon>Eubacteriales</taxon>
        <taxon>Oscillospiraceae</taxon>
        <taxon>Sporobacter</taxon>
    </lineage>
</organism>
<dbReference type="GO" id="GO:0005615">
    <property type="term" value="C:extracellular space"/>
    <property type="evidence" value="ECO:0007669"/>
    <property type="project" value="InterPro"/>
</dbReference>
<dbReference type="RefSeq" id="WP_073077241.1">
    <property type="nucleotide sequence ID" value="NZ_FQXV01000004.1"/>
</dbReference>
<dbReference type="Gene3D" id="2.30.39.10">
    <property type="entry name" value="Alpha-1-antitrypsin, domain 1"/>
    <property type="match status" value="1"/>
</dbReference>
<feature type="chain" id="PRO_5039384851" evidence="2">
    <location>
        <begin position="23"/>
        <end position="413"/>
    </location>
</feature>
<feature type="domain" description="Serpin" evidence="3">
    <location>
        <begin position="53"/>
        <end position="409"/>
    </location>
</feature>
<dbReference type="OrthoDB" id="9764871at2"/>
<evidence type="ECO:0000313" key="4">
    <source>
        <dbReference type="EMBL" id="SHH92500.1"/>
    </source>
</evidence>
<evidence type="ECO:0000256" key="2">
    <source>
        <dbReference type="SAM" id="SignalP"/>
    </source>
</evidence>
<accession>A0A1M5WYB1</accession>
<name>A0A1M5WYB1_9FIRM</name>
<dbReference type="InterPro" id="IPR042178">
    <property type="entry name" value="Serpin_sf_1"/>
</dbReference>
<dbReference type="InterPro" id="IPR023795">
    <property type="entry name" value="Serpin_CS"/>
</dbReference>
<evidence type="ECO:0000256" key="1">
    <source>
        <dbReference type="RuleBase" id="RU000411"/>
    </source>
</evidence>
<dbReference type="SMART" id="SM00093">
    <property type="entry name" value="SERPIN"/>
    <property type="match status" value="1"/>
</dbReference>
<dbReference type="InterPro" id="IPR036186">
    <property type="entry name" value="Serpin_sf"/>
</dbReference>
<keyword evidence="5" id="KW-1185">Reference proteome</keyword>